<evidence type="ECO:0000313" key="1">
    <source>
        <dbReference type="EMBL" id="TFK61787.1"/>
    </source>
</evidence>
<feature type="non-terminal residue" evidence="1">
    <location>
        <position position="1"/>
    </location>
</feature>
<organism evidence="1 2">
    <name type="scientific">Pluteus cervinus</name>
    <dbReference type="NCBI Taxonomy" id="181527"/>
    <lineage>
        <taxon>Eukaryota</taxon>
        <taxon>Fungi</taxon>
        <taxon>Dikarya</taxon>
        <taxon>Basidiomycota</taxon>
        <taxon>Agaricomycotina</taxon>
        <taxon>Agaricomycetes</taxon>
        <taxon>Agaricomycetidae</taxon>
        <taxon>Agaricales</taxon>
        <taxon>Pluteineae</taxon>
        <taxon>Pluteaceae</taxon>
        <taxon>Pluteus</taxon>
    </lineage>
</organism>
<sequence length="452" mass="51534">RTLVDIVRSCVLTIFACIYTALHPNIPDPKASDWQKICRRLKMSFYMLTAPEAVIWWAMRQWYGARRIARVVNYQKPDLKWTTMHGHFVQMGGLEGVHPDGRREVIAPLTLLFTYLGNGRIDTDELRFPKKQVEDRSKGDFLSKGLVTLQTSWFVIECIARSQQHLPITKLEVVTLAFAVLNIITYGFWWDKPLNVNCQVEIHIRPEVSQDGLETKGSREGGNEVDQEARQAPEASSAGNEEDGNDAKEGGDNQESSQLLMTPGGQDHSDEDTTTTENGRNQEKSSTSGNWLLRLPRWAYDGLIVHLFMALVLPIQDMFRCFHVEKGARHVPMFYGYYTSAEDLLRIRLMACLIGMILGAIHFIPWNSHFPTHVELVLWRSSSLLLFHFCLPKWGAVPTAILKAIRWVLYVLGPILYVLARVSLIIQAFISLRGLQPDVFQNVTWTSYIPHL</sequence>
<keyword evidence="2" id="KW-1185">Reference proteome</keyword>
<evidence type="ECO:0000313" key="2">
    <source>
        <dbReference type="Proteomes" id="UP000308600"/>
    </source>
</evidence>
<dbReference type="Proteomes" id="UP000308600">
    <property type="component" value="Unassembled WGS sequence"/>
</dbReference>
<reference evidence="1 2" key="1">
    <citation type="journal article" date="2019" name="Nat. Ecol. Evol.">
        <title>Megaphylogeny resolves global patterns of mushroom evolution.</title>
        <authorList>
            <person name="Varga T."/>
            <person name="Krizsan K."/>
            <person name="Foldi C."/>
            <person name="Dima B."/>
            <person name="Sanchez-Garcia M."/>
            <person name="Sanchez-Ramirez S."/>
            <person name="Szollosi G.J."/>
            <person name="Szarkandi J.G."/>
            <person name="Papp V."/>
            <person name="Albert L."/>
            <person name="Andreopoulos W."/>
            <person name="Angelini C."/>
            <person name="Antonin V."/>
            <person name="Barry K.W."/>
            <person name="Bougher N.L."/>
            <person name="Buchanan P."/>
            <person name="Buyck B."/>
            <person name="Bense V."/>
            <person name="Catcheside P."/>
            <person name="Chovatia M."/>
            <person name="Cooper J."/>
            <person name="Damon W."/>
            <person name="Desjardin D."/>
            <person name="Finy P."/>
            <person name="Geml J."/>
            <person name="Haridas S."/>
            <person name="Hughes K."/>
            <person name="Justo A."/>
            <person name="Karasinski D."/>
            <person name="Kautmanova I."/>
            <person name="Kiss B."/>
            <person name="Kocsube S."/>
            <person name="Kotiranta H."/>
            <person name="LaButti K.M."/>
            <person name="Lechner B.E."/>
            <person name="Liimatainen K."/>
            <person name="Lipzen A."/>
            <person name="Lukacs Z."/>
            <person name="Mihaltcheva S."/>
            <person name="Morgado L.N."/>
            <person name="Niskanen T."/>
            <person name="Noordeloos M.E."/>
            <person name="Ohm R.A."/>
            <person name="Ortiz-Santana B."/>
            <person name="Ovrebo C."/>
            <person name="Racz N."/>
            <person name="Riley R."/>
            <person name="Savchenko A."/>
            <person name="Shiryaev A."/>
            <person name="Soop K."/>
            <person name="Spirin V."/>
            <person name="Szebenyi C."/>
            <person name="Tomsovsky M."/>
            <person name="Tulloss R.E."/>
            <person name="Uehling J."/>
            <person name="Grigoriev I.V."/>
            <person name="Vagvolgyi C."/>
            <person name="Papp T."/>
            <person name="Martin F.M."/>
            <person name="Miettinen O."/>
            <person name="Hibbett D.S."/>
            <person name="Nagy L.G."/>
        </authorList>
    </citation>
    <scope>NUCLEOTIDE SEQUENCE [LARGE SCALE GENOMIC DNA]</scope>
    <source>
        <strain evidence="1 2">NL-1719</strain>
    </source>
</reference>
<accession>A0ACD3A7V7</accession>
<dbReference type="EMBL" id="ML208629">
    <property type="protein sequence ID" value="TFK61787.1"/>
    <property type="molecule type" value="Genomic_DNA"/>
</dbReference>
<gene>
    <name evidence="1" type="ORF">BDN72DRAFT_721898</name>
</gene>
<protein>
    <submittedName>
        <fullName evidence="1">Uncharacterized protein</fullName>
    </submittedName>
</protein>
<name>A0ACD3A7V7_9AGAR</name>
<feature type="non-terminal residue" evidence="1">
    <location>
        <position position="452"/>
    </location>
</feature>
<proteinExistence type="predicted"/>